<sequence length="129" mass="14459">MPTPTTPLSISEVADHTGLTVATLRYYERAGLMLAPIHRGSSTHREYSAEDVAWIVFLTKLRSTALPIARVRDYAELARQGDSSRADRLELLQRHRITVAGQLESMRTSLDAIDYKISLYSESERLSPA</sequence>
<gene>
    <name evidence="3" type="ORF">KIV56_03115</name>
</gene>
<dbReference type="SMART" id="SM00422">
    <property type="entry name" value="HTH_MERR"/>
    <property type="match status" value="1"/>
</dbReference>
<reference evidence="3 4" key="1">
    <citation type="submission" date="2021-05" db="EMBL/GenBank/DDBJ databases">
        <authorList>
            <person name="Kumar R."/>
            <person name="Kumar A."/>
            <person name="Mukhia S."/>
        </authorList>
    </citation>
    <scope>NUCLEOTIDE SEQUENCE [LARGE SCALE GENOMIC DNA]</scope>
    <source>
        <strain evidence="3 4">ERMR7:08</strain>
    </source>
</reference>
<evidence type="ECO:0000313" key="3">
    <source>
        <dbReference type="EMBL" id="WBM80479.1"/>
    </source>
</evidence>
<dbReference type="InterPro" id="IPR047057">
    <property type="entry name" value="MerR_fam"/>
</dbReference>
<protein>
    <submittedName>
        <fullName evidence="3">MerR family transcriptional regulator</fullName>
    </submittedName>
</protein>
<dbReference type="PROSITE" id="PS00552">
    <property type="entry name" value="HTH_MERR_1"/>
    <property type="match status" value="1"/>
</dbReference>
<dbReference type="PROSITE" id="PS50937">
    <property type="entry name" value="HTH_MERR_2"/>
    <property type="match status" value="1"/>
</dbReference>
<feature type="domain" description="HTH merR-type" evidence="2">
    <location>
        <begin position="7"/>
        <end position="77"/>
    </location>
</feature>
<organism evidence="3 4">
    <name type="scientific">Cryobacterium breve</name>
    <dbReference type="NCBI Taxonomy" id="1259258"/>
    <lineage>
        <taxon>Bacteria</taxon>
        <taxon>Bacillati</taxon>
        <taxon>Actinomycetota</taxon>
        <taxon>Actinomycetes</taxon>
        <taxon>Micrococcales</taxon>
        <taxon>Microbacteriaceae</taxon>
        <taxon>Cryobacterium</taxon>
    </lineage>
</organism>
<accession>A0ABY7ND93</accession>
<evidence type="ECO:0000259" key="2">
    <source>
        <dbReference type="PROSITE" id="PS50937"/>
    </source>
</evidence>
<evidence type="ECO:0000256" key="1">
    <source>
        <dbReference type="ARBA" id="ARBA00023125"/>
    </source>
</evidence>
<dbReference type="Gene3D" id="1.10.1660.10">
    <property type="match status" value="1"/>
</dbReference>
<dbReference type="PANTHER" id="PTHR30204:SF98">
    <property type="entry name" value="HTH-TYPE TRANSCRIPTIONAL REGULATOR ADHR"/>
    <property type="match status" value="1"/>
</dbReference>
<keyword evidence="4" id="KW-1185">Reference proteome</keyword>
<dbReference type="SUPFAM" id="SSF46955">
    <property type="entry name" value="Putative DNA-binding domain"/>
    <property type="match status" value="1"/>
</dbReference>
<dbReference type="Proteomes" id="UP001212421">
    <property type="component" value="Chromosome"/>
</dbReference>
<dbReference type="Pfam" id="PF13411">
    <property type="entry name" value="MerR_1"/>
    <property type="match status" value="1"/>
</dbReference>
<evidence type="ECO:0000313" key="4">
    <source>
        <dbReference type="Proteomes" id="UP001212421"/>
    </source>
</evidence>
<dbReference type="EMBL" id="CP075584">
    <property type="protein sequence ID" value="WBM80479.1"/>
    <property type="molecule type" value="Genomic_DNA"/>
</dbReference>
<dbReference type="CDD" id="cd01109">
    <property type="entry name" value="HTH_YyaN"/>
    <property type="match status" value="1"/>
</dbReference>
<dbReference type="PANTHER" id="PTHR30204">
    <property type="entry name" value="REDOX-CYCLING DRUG-SENSING TRANSCRIPTIONAL ACTIVATOR SOXR"/>
    <property type="match status" value="1"/>
</dbReference>
<dbReference type="InterPro" id="IPR000551">
    <property type="entry name" value="MerR-type_HTH_dom"/>
</dbReference>
<name>A0ABY7ND93_9MICO</name>
<dbReference type="RefSeq" id="WP_281535133.1">
    <property type="nucleotide sequence ID" value="NZ_CP075584.1"/>
</dbReference>
<proteinExistence type="predicted"/>
<dbReference type="InterPro" id="IPR009061">
    <property type="entry name" value="DNA-bd_dom_put_sf"/>
</dbReference>
<keyword evidence="1" id="KW-0238">DNA-binding</keyword>